<dbReference type="Pfam" id="PF03465">
    <property type="entry name" value="eRF1_3"/>
    <property type="match status" value="1"/>
</dbReference>
<comment type="subcellular location">
    <subcellularLocation>
        <location evidence="2 9">Cytoplasm</location>
    </subcellularLocation>
</comment>
<comment type="domain">
    <text evidence="9">The N-terminal domain has the RNA-binding Sm fold. It harbors the endoribonuclease activity.</text>
</comment>
<dbReference type="InterPro" id="IPR029064">
    <property type="entry name" value="Ribosomal_eL30-like_sf"/>
</dbReference>
<keyword evidence="7 9" id="KW-0255">Endonuclease</keyword>
<keyword evidence="5 9" id="KW-0540">Nuclease</keyword>
<keyword evidence="6 9" id="KW-0479">Metal-binding</keyword>
<evidence type="ECO:0000256" key="7">
    <source>
        <dbReference type="ARBA" id="ARBA00022759"/>
    </source>
</evidence>
<dbReference type="Gene3D" id="3.30.1330.30">
    <property type="match status" value="1"/>
</dbReference>
<dbReference type="GO" id="GO:0004519">
    <property type="term" value="F:endonuclease activity"/>
    <property type="evidence" value="ECO:0007669"/>
    <property type="project" value="UniProtKB-UniRule"/>
</dbReference>
<dbReference type="Pfam" id="PF03464">
    <property type="entry name" value="eRF1_2"/>
    <property type="match status" value="1"/>
</dbReference>
<dbReference type="SMART" id="SM01194">
    <property type="entry name" value="eRF1_1"/>
    <property type="match status" value="1"/>
</dbReference>
<dbReference type="Proteomes" id="UP000317158">
    <property type="component" value="Unassembled WGS sequence"/>
</dbReference>
<gene>
    <name evidence="9" type="primary">pelA</name>
    <name evidence="11" type="ORF">EF806_04730</name>
</gene>
<organism evidence="11 12">
    <name type="scientific">Methanoliparum thermophilum</name>
    <dbReference type="NCBI Taxonomy" id="2491083"/>
    <lineage>
        <taxon>Archaea</taxon>
        <taxon>Methanobacteriati</taxon>
        <taxon>Methanobacteriota</taxon>
        <taxon>Candidatus Methanoliparia</taxon>
        <taxon>Candidatus Methanoliparales</taxon>
        <taxon>Candidatus Methanoliparaceae</taxon>
        <taxon>Candidatus Methanoliparum</taxon>
    </lineage>
</organism>
<evidence type="ECO:0000256" key="6">
    <source>
        <dbReference type="ARBA" id="ARBA00022723"/>
    </source>
</evidence>
<dbReference type="SUPFAM" id="SSF53137">
    <property type="entry name" value="Translational machinery components"/>
    <property type="match status" value="1"/>
</dbReference>
<dbReference type="GO" id="GO:0070481">
    <property type="term" value="P:nuclear-transcribed mRNA catabolic process, non-stop decay"/>
    <property type="evidence" value="ECO:0007669"/>
    <property type="project" value="InterPro"/>
</dbReference>
<evidence type="ECO:0000256" key="5">
    <source>
        <dbReference type="ARBA" id="ARBA00022722"/>
    </source>
</evidence>
<dbReference type="GO" id="GO:0005737">
    <property type="term" value="C:cytoplasm"/>
    <property type="evidence" value="ECO:0007669"/>
    <property type="project" value="UniProtKB-SubCell"/>
</dbReference>
<dbReference type="EMBL" id="RXIF01000006">
    <property type="protein sequence ID" value="RZN64638.1"/>
    <property type="molecule type" value="Genomic_DNA"/>
</dbReference>
<evidence type="ECO:0000256" key="4">
    <source>
        <dbReference type="ARBA" id="ARBA00022490"/>
    </source>
</evidence>
<dbReference type="GO" id="GO:0070966">
    <property type="term" value="P:nuclear-transcribed mRNA catabolic process, no-go decay"/>
    <property type="evidence" value="ECO:0007669"/>
    <property type="project" value="InterPro"/>
</dbReference>
<feature type="domain" description="eRF1/Pelota-like N-terminal" evidence="10">
    <location>
        <begin position="1"/>
        <end position="127"/>
    </location>
</feature>
<dbReference type="SUPFAM" id="SSF55315">
    <property type="entry name" value="L30e-like"/>
    <property type="match status" value="1"/>
</dbReference>
<dbReference type="AlphaFoldDB" id="A0A520KT90"/>
<evidence type="ECO:0000256" key="3">
    <source>
        <dbReference type="ARBA" id="ARBA00009504"/>
    </source>
</evidence>
<dbReference type="SUPFAM" id="SSF159065">
    <property type="entry name" value="Dom34/Pelota N-terminal domain-like"/>
    <property type="match status" value="1"/>
</dbReference>
<dbReference type="HAMAP" id="MF_01853">
    <property type="entry name" value="PelO"/>
    <property type="match status" value="1"/>
</dbReference>
<dbReference type="InterPro" id="IPR004405">
    <property type="entry name" value="TF_pelota"/>
</dbReference>
<dbReference type="FunFam" id="2.30.30.870:FF:000002">
    <property type="entry name" value="Protein pelota homolog"/>
    <property type="match status" value="1"/>
</dbReference>
<dbReference type="InterPro" id="IPR058547">
    <property type="entry name" value="Pelota_N"/>
</dbReference>
<dbReference type="Gene3D" id="2.30.30.870">
    <property type="entry name" value="Pelota, domain A"/>
    <property type="match status" value="1"/>
</dbReference>
<dbReference type="Pfam" id="PF26356">
    <property type="entry name" value="Pelota_N"/>
    <property type="match status" value="1"/>
</dbReference>
<dbReference type="InterPro" id="IPR042226">
    <property type="entry name" value="eFR1_2_sf"/>
</dbReference>
<evidence type="ECO:0000256" key="9">
    <source>
        <dbReference type="HAMAP-Rule" id="MF_01853"/>
    </source>
</evidence>
<dbReference type="Gene3D" id="3.30.420.60">
    <property type="entry name" value="eRF1 domain 2"/>
    <property type="match status" value="1"/>
</dbReference>
<dbReference type="InterPro" id="IPR023521">
    <property type="entry name" value="Pelota_arc"/>
</dbReference>
<dbReference type="NCBIfam" id="TIGR00111">
    <property type="entry name" value="pelota"/>
    <property type="match status" value="1"/>
</dbReference>
<dbReference type="InterPro" id="IPR038069">
    <property type="entry name" value="Pelota/DOM34_N"/>
</dbReference>
<dbReference type="PANTHER" id="PTHR10853:SF0">
    <property type="entry name" value="PROTEIN PELOTA HOMOLOG"/>
    <property type="match status" value="1"/>
</dbReference>
<evidence type="ECO:0000256" key="2">
    <source>
        <dbReference type="ARBA" id="ARBA00004496"/>
    </source>
</evidence>
<dbReference type="InterPro" id="IPR005142">
    <property type="entry name" value="eRF1_3"/>
</dbReference>
<dbReference type="GO" id="GO:0046872">
    <property type="term" value="F:metal ion binding"/>
    <property type="evidence" value="ECO:0007669"/>
    <property type="project" value="UniProtKB-UniRule"/>
</dbReference>
<comment type="subunit">
    <text evidence="9">Monomer.</text>
</comment>
<dbReference type="InterPro" id="IPR005140">
    <property type="entry name" value="eRF1_Pelota-like_N"/>
</dbReference>
<keyword evidence="4 9" id="KW-0963">Cytoplasm</keyword>
<proteinExistence type="inferred from homology"/>
<comment type="cofactor">
    <cofactor evidence="1 9">
        <name>a divalent metal cation</name>
        <dbReference type="ChEBI" id="CHEBI:60240"/>
    </cofactor>
</comment>
<evidence type="ECO:0000259" key="10">
    <source>
        <dbReference type="SMART" id="SM01194"/>
    </source>
</evidence>
<dbReference type="InterPro" id="IPR005141">
    <property type="entry name" value="eRF1_2"/>
</dbReference>
<reference evidence="11 12" key="1">
    <citation type="journal article" date="2019" name="Nat. Microbiol.">
        <title>Wide diversity of methane and short-chain alkane metabolisms in uncultured archaea.</title>
        <authorList>
            <person name="Borrel G."/>
            <person name="Adam P.S."/>
            <person name="McKay L.J."/>
            <person name="Chen L.X."/>
            <person name="Sierra-Garcia I.N."/>
            <person name="Sieber C.M."/>
            <person name="Letourneur Q."/>
            <person name="Ghozlane A."/>
            <person name="Andersen G.L."/>
            <person name="Li W.J."/>
            <person name="Hallam S.J."/>
            <person name="Muyzer G."/>
            <person name="de Oliveira V.M."/>
            <person name="Inskeep W.P."/>
            <person name="Banfield J.F."/>
            <person name="Gribaldo S."/>
        </authorList>
    </citation>
    <scope>NUCLEOTIDE SEQUENCE [LARGE SCALE GENOMIC DNA]</scope>
    <source>
        <strain evidence="11">NM1a</strain>
    </source>
</reference>
<keyword evidence="8 9" id="KW-0378">Hydrolase</keyword>
<dbReference type="GO" id="GO:0071025">
    <property type="term" value="P:RNA surveillance"/>
    <property type="evidence" value="ECO:0007669"/>
    <property type="project" value="InterPro"/>
</dbReference>
<accession>A0A520KT90</accession>
<evidence type="ECO:0000313" key="12">
    <source>
        <dbReference type="Proteomes" id="UP000317158"/>
    </source>
</evidence>
<dbReference type="GO" id="GO:0016787">
    <property type="term" value="F:hydrolase activity"/>
    <property type="evidence" value="ECO:0007669"/>
    <property type="project" value="UniProtKB-KW"/>
</dbReference>
<dbReference type="GO" id="GO:0070651">
    <property type="term" value="P:nonfunctional rRNA decay"/>
    <property type="evidence" value="ECO:0007669"/>
    <property type="project" value="TreeGrafter"/>
</dbReference>
<evidence type="ECO:0000256" key="8">
    <source>
        <dbReference type="ARBA" id="ARBA00022801"/>
    </source>
</evidence>
<evidence type="ECO:0000313" key="11">
    <source>
        <dbReference type="EMBL" id="RZN64638.1"/>
    </source>
</evidence>
<sequence length="349" mass="39788">MKIEKKVLKNNNGEIKLVPQNLDDIWHLKHIIDRNDLVSSYTWRDISNSTDKIRPDKQEKKKIWLGIEVEETEFHKFSNRLRVTGKIRVGTDLAQYHTLNIEPGIEVSIFKDEWKKDQLERIDDAVRASNQPKVIIITIEEGEASVGILRQYGIDESFNISLSSGKSGGESKRAEFFTDLLKQIINLFNDWTKIVIAGPGFTKNDLYQFIKERYPQFVDSITLENTSSIGISGFQEVLRRGAIEKIINENRLSKETRYIDILLKEIATDGLATYGMNDVKKANEFGAIDTLLILDEFLREERGSNDIDSFLKEVEEKGGKLIIFSSDFEPGKKLAGLGGIAAILRYKIT</sequence>
<comment type="caution">
    <text evidence="11">The sequence shown here is derived from an EMBL/GenBank/DDBJ whole genome shotgun (WGS) entry which is preliminary data.</text>
</comment>
<dbReference type="PANTHER" id="PTHR10853">
    <property type="entry name" value="PELOTA"/>
    <property type="match status" value="1"/>
</dbReference>
<comment type="similarity">
    <text evidence="3 9">Belongs to the eukaryotic release factor 1 family. Pelota subfamily.</text>
</comment>
<protein>
    <recommendedName>
        <fullName evidence="9">Protein pelota homolog</fullName>
        <ecNumber evidence="9">3.1.-.-</ecNumber>
    </recommendedName>
</protein>
<dbReference type="GO" id="GO:0032790">
    <property type="term" value="P:ribosome disassembly"/>
    <property type="evidence" value="ECO:0007669"/>
    <property type="project" value="TreeGrafter"/>
</dbReference>
<name>A0A520KT90_METT2</name>
<comment type="function">
    <text evidence="9">May function in recognizing stalled ribosomes, interact with stem-loop structures in stalled mRNA molecules, and effect endonucleolytic cleavage of the mRNA. May play a role in the release non-functional ribosomes and degradation of damaged mRNAs. Has endoribonuclease activity.</text>
</comment>
<dbReference type="EC" id="3.1.-.-" evidence="9"/>
<evidence type="ECO:0000256" key="1">
    <source>
        <dbReference type="ARBA" id="ARBA00001968"/>
    </source>
</evidence>